<evidence type="ECO:0000256" key="2">
    <source>
        <dbReference type="SAM" id="SignalP"/>
    </source>
</evidence>
<feature type="compositionally biased region" description="Polar residues" evidence="1">
    <location>
        <begin position="314"/>
        <end position="325"/>
    </location>
</feature>
<sequence>MFIRVKPCSLHALLITALSPYLPPSSLLVAVVTRSVQDAQIQVPDGCSSLFALVKRESRVCRDTAEEGDGVEWVSPSSILSFCCRRRRAQHAKPPGGLPDGSSSLFAVEKTGGVENVGAGWLAGMQVPHAGSCRDRAPHLRRVPGRAGSVAGWVLVVDRDGEATRSESAGQGCSMLQESRKAAVGVRSVGWVLGLLNECCVAHPNFPKRPSPSPPWGYEDRWTLPRDDPFVAQDVRRDLRWRGVSAGVPSGRAAKMGFADGREFAPHEPLPPNNIRGPTSALTEFLRESGITPTTIARRAAQQQPQQDEQAQAGPSTETQQNEAGPSSSRPSRTASRNRRASGYGSDNLDEDDGEPEPEQDGDDEKAEELEESPAPAKKRKLTKAAEAKLKAQEKKKKGKGKKGSDDEDYEDDDPYTSLSKSMWSSGSSKPPVGSFENCARCEKQFTVTKYTMAANPPPGWLCHVCAKASGQDPFKKPAAPRKRKAPGDKREVIHFVENRLPSLVNMCIKIVTQYIDDVESLGDIGALNVEAIAKAMAKNRSLTPENARLFYNTTNTKLIFYDATNLTSSALESLVYMNPNLTSLRLDFCGQLDDKSFKLFITSLPALQRIELLGPFLVRAPSWKAFARAHPNLEGFLINQSPRFDLECMHALVTYCRGLKALRLREIGKMSDAFLEEIGDLGPEALTYLDLSCPSESCSDTAIRGRELPNGGKKVKKSRKLHVGQSGAGAAIYGGYFYDRDSYETWHREEGLCQILHLHTTYSTSSFRSLEAMCTNPTVHAVVLSAILVWLPSLSFKVAARGSGKPHVHAFKLCRFQSRELDPLLFHQRSRGNLHTPNIELVGYLPSVGDSSGRTLACSRDFDPLLFDQRGTVPQRFSPTQLGTPYILTEFYHAFISQQVARGKDFCCVFVIRGALTLCNDRIVRRRQFHRACVNYFQTKVPSPHRHPAHRIHFCRVFTIRGALTYFGHKAASWIHAGDSIVIQAQIWHKVIIAPEPTRGDVPPSASGPF</sequence>
<feature type="domain" description="DNA repair protein rhp7 treble clef" evidence="3">
    <location>
        <begin position="433"/>
        <end position="471"/>
    </location>
</feature>
<dbReference type="Pfam" id="PF23550">
    <property type="entry name" value="zf_Tbcl_Rhp7"/>
    <property type="match status" value="1"/>
</dbReference>
<feature type="compositionally biased region" description="Low complexity" evidence="1">
    <location>
        <begin position="418"/>
        <end position="429"/>
    </location>
</feature>
<protein>
    <recommendedName>
        <fullName evidence="3">DNA repair protein rhp7 treble clef domain-containing protein</fullName>
    </recommendedName>
</protein>
<reference evidence="4 5" key="1">
    <citation type="submission" date="2020-07" db="EMBL/GenBank/DDBJ databases">
        <title>Comparative genomics of pyrophilous fungi reveals a link between fire events and developmental genes.</title>
        <authorList>
            <consortium name="DOE Joint Genome Institute"/>
            <person name="Steindorff A.S."/>
            <person name="Carver A."/>
            <person name="Calhoun S."/>
            <person name="Stillman K."/>
            <person name="Liu H."/>
            <person name="Lipzen A."/>
            <person name="Pangilinan J."/>
            <person name="Labutti K."/>
            <person name="Bruns T.D."/>
            <person name="Grigoriev I.V."/>
        </authorList>
    </citation>
    <scope>NUCLEOTIDE SEQUENCE [LARGE SCALE GENOMIC DNA]</scope>
    <source>
        <strain evidence="4 5">CBS 144469</strain>
    </source>
</reference>
<dbReference type="AlphaFoldDB" id="A0A8H6I5L8"/>
<dbReference type="InterPro" id="IPR032675">
    <property type="entry name" value="LRR_dom_sf"/>
</dbReference>
<feature type="compositionally biased region" description="Low complexity" evidence="1">
    <location>
        <begin position="326"/>
        <end position="335"/>
    </location>
</feature>
<gene>
    <name evidence="4" type="ORF">DFP72DRAFT_1065016</name>
</gene>
<keyword evidence="5" id="KW-1185">Reference proteome</keyword>
<comment type="caution">
    <text evidence="4">The sequence shown here is derived from an EMBL/GenBank/DDBJ whole genome shotgun (WGS) entry which is preliminary data.</text>
</comment>
<feature type="compositionally biased region" description="Low complexity" evidence="1">
    <location>
        <begin position="297"/>
        <end position="313"/>
    </location>
</feature>
<dbReference type="OrthoDB" id="421226at2759"/>
<feature type="compositionally biased region" description="Acidic residues" evidence="1">
    <location>
        <begin position="348"/>
        <end position="372"/>
    </location>
</feature>
<feature type="compositionally biased region" description="Basic and acidic residues" evidence="1">
    <location>
        <begin position="384"/>
        <end position="393"/>
    </location>
</feature>
<feature type="chain" id="PRO_5034835321" description="DNA repair protein rhp7 treble clef domain-containing protein" evidence="2">
    <location>
        <begin position="18"/>
        <end position="1011"/>
    </location>
</feature>
<evidence type="ECO:0000259" key="3">
    <source>
        <dbReference type="Pfam" id="PF23550"/>
    </source>
</evidence>
<feature type="signal peptide" evidence="2">
    <location>
        <begin position="1"/>
        <end position="17"/>
    </location>
</feature>
<evidence type="ECO:0000256" key="1">
    <source>
        <dbReference type="SAM" id="MobiDB-lite"/>
    </source>
</evidence>
<dbReference type="Gene3D" id="3.80.10.10">
    <property type="entry name" value="Ribonuclease Inhibitor"/>
    <property type="match status" value="1"/>
</dbReference>
<name>A0A8H6I5L8_9AGAR</name>
<dbReference type="InterPro" id="IPR056451">
    <property type="entry name" value="Znf_Tbcl_Rhp7"/>
</dbReference>
<proteinExistence type="predicted"/>
<feature type="region of interest" description="Disordered" evidence="1">
    <location>
        <begin position="297"/>
        <end position="436"/>
    </location>
</feature>
<feature type="compositionally biased region" description="Acidic residues" evidence="1">
    <location>
        <begin position="406"/>
        <end position="415"/>
    </location>
</feature>
<accession>A0A8H6I5L8</accession>
<evidence type="ECO:0000313" key="4">
    <source>
        <dbReference type="EMBL" id="KAF6758317.1"/>
    </source>
</evidence>
<evidence type="ECO:0000313" key="5">
    <source>
        <dbReference type="Proteomes" id="UP000521943"/>
    </source>
</evidence>
<dbReference type="SUPFAM" id="SSF52047">
    <property type="entry name" value="RNI-like"/>
    <property type="match status" value="1"/>
</dbReference>
<dbReference type="EMBL" id="JACGCI010000019">
    <property type="protein sequence ID" value="KAF6758317.1"/>
    <property type="molecule type" value="Genomic_DNA"/>
</dbReference>
<keyword evidence="2" id="KW-0732">Signal</keyword>
<organism evidence="4 5">
    <name type="scientific">Ephemerocybe angulata</name>
    <dbReference type="NCBI Taxonomy" id="980116"/>
    <lineage>
        <taxon>Eukaryota</taxon>
        <taxon>Fungi</taxon>
        <taxon>Dikarya</taxon>
        <taxon>Basidiomycota</taxon>
        <taxon>Agaricomycotina</taxon>
        <taxon>Agaricomycetes</taxon>
        <taxon>Agaricomycetidae</taxon>
        <taxon>Agaricales</taxon>
        <taxon>Agaricineae</taxon>
        <taxon>Psathyrellaceae</taxon>
        <taxon>Ephemerocybe</taxon>
    </lineage>
</organism>
<dbReference type="Proteomes" id="UP000521943">
    <property type="component" value="Unassembled WGS sequence"/>
</dbReference>